<dbReference type="GO" id="GO:0006950">
    <property type="term" value="P:response to stress"/>
    <property type="evidence" value="ECO:0007669"/>
    <property type="project" value="UniProtKB-ARBA"/>
</dbReference>
<comment type="similarity">
    <text evidence="6">Belongs to the DNA photolyase family.</text>
</comment>
<feature type="site" description="Electron transfer via tryptophanyl radical" evidence="5">
    <location>
        <position position="291"/>
    </location>
</feature>
<evidence type="ECO:0000256" key="2">
    <source>
        <dbReference type="ARBA" id="ARBA00022827"/>
    </source>
</evidence>
<dbReference type="GO" id="GO:0071949">
    <property type="term" value="F:FAD binding"/>
    <property type="evidence" value="ECO:0007669"/>
    <property type="project" value="TreeGrafter"/>
</dbReference>
<gene>
    <name evidence="8" type="ORF">BUY44_03415</name>
</gene>
<dbReference type="PANTHER" id="PTHR11455:SF9">
    <property type="entry name" value="CRYPTOCHROME CIRCADIAN CLOCK 5 ISOFORM X1"/>
    <property type="match status" value="1"/>
</dbReference>
<evidence type="ECO:0000256" key="6">
    <source>
        <dbReference type="RuleBase" id="RU004182"/>
    </source>
</evidence>
<feature type="binding site" evidence="4">
    <location>
        <begin position="260"/>
        <end position="267"/>
    </location>
    <ligand>
        <name>FAD</name>
        <dbReference type="ChEBI" id="CHEBI:57692"/>
    </ligand>
</feature>
<evidence type="ECO:0000313" key="9">
    <source>
        <dbReference type="Proteomes" id="UP000242547"/>
    </source>
</evidence>
<dbReference type="Gene3D" id="3.40.50.620">
    <property type="entry name" value="HUPs"/>
    <property type="match status" value="1"/>
</dbReference>
<dbReference type="SUPFAM" id="SSF48173">
    <property type="entry name" value="Cryptochrome/photolyase FAD-binding domain"/>
    <property type="match status" value="1"/>
</dbReference>
<evidence type="ECO:0000313" key="8">
    <source>
        <dbReference type="EMBL" id="PTE74004.1"/>
    </source>
</evidence>
<dbReference type="InterPro" id="IPR036134">
    <property type="entry name" value="Crypto/Photolyase_FAD-like_sf"/>
</dbReference>
<comment type="caution">
    <text evidence="8">The sequence shown here is derived from an EMBL/GenBank/DDBJ whole genome shotgun (WGS) entry which is preliminary data.</text>
</comment>
<dbReference type="Gene3D" id="1.10.579.10">
    <property type="entry name" value="DNA Cyclobutane Dipyrimidine Photolyase, subunit A, domain 3"/>
    <property type="match status" value="1"/>
</dbReference>
<dbReference type="InterPro" id="IPR005101">
    <property type="entry name" value="Cryptochr/Photolyase_FAD-bd"/>
</dbReference>
<keyword evidence="8" id="KW-0456">Lyase</keyword>
<dbReference type="InterPro" id="IPR006050">
    <property type="entry name" value="DNA_photolyase_N"/>
</dbReference>
<comment type="cofactor">
    <cofactor evidence="4">
        <name>FAD</name>
        <dbReference type="ChEBI" id="CHEBI:57692"/>
    </cofactor>
    <text evidence="4">Binds 1 FAD per subunit.</text>
</comment>
<dbReference type="EMBL" id="PYZL01000013">
    <property type="protein sequence ID" value="PTE74004.1"/>
    <property type="molecule type" value="Genomic_DNA"/>
</dbReference>
<dbReference type="GO" id="GO:0009416">
    <property type="term" value="P:response to light stimulus"/>
    <property type="evidence" value="ECO:0007669"/>
    <property type="project" value="TreeGrafter"/>
</dbReference>
<dbReference type="Proteomes" id="UP000242547">
    <property type="component" value="Unassembled WGS sequence"/>
</dbReference>
<accession>A0A2T4KJ11</accession>
<dbReference type="AlphaFoldDB" id="A0A2T4KJ11"/>
<feature type="site" description="Electron transfer via tryptophanyl radical" evidence="5">
    <location>
        <position position="344"/>
    </location>
</feature>
<keyword evidence="3 6" id="KW-0157">Chromophore</keyword>
<dbReference type="PANTHER" id="PTHR11455">
    <property type="entry name" value="CRYPTOCHROME"/>
    <property type="match status" value="1"/>
</dbReference>
<evidence type="ECO:0000259" key="7">
    <source>
        <dbReference type="PROSITE" id="PS51645"/>
    </source>
</evidence>
<evidence type="ECO:0000256" key="3">
    <source>
        <dbReference type="ARBA" id="ARBA00022991"/>
    </source>
</evidence>
<dbReference type="PROSITE" id="PS00394">
    <property type="entry name" value="DNA_PHOTOLYASES_1_1"/>
    <property type="match status" value="1"/>
</dbReference>
<dbReference type="Gene3D" id="1.25.40.80">
    <property type="match status" value="1"/>
</dbReference>
<dbReference type="GO" id="GO:0003904">
    <property type="term" value="F:deoxyribodipyrimidine photo-lyase activity"/>
    <property type="evidence" value="ECO:0007669"/>
    <property type="project" value="TreeGrafter"/>
</dbReference>
<organism evidence="8 9">
    <name type="scientific">Staphylococcus devriesei</name>
    <dbReference type="NCBI Taxonomy" id="586733"/>
    <lineage>
        <taxon>Bacteria</taxon>
        <taxon>Bacillati</taxon>
        <taxon>Bacillota</taxon>
        <taxon>Bacilli</taxon>
        <taxon>Bacillales</taxon>
        <taxon>Staphylococcaceae</taxon>
        <taxon>Staphylococcus</taxon>
    </lineage>
</organism>
<feature type="binding site" evidence="4">
    <location>
        <position position="257"/>
    </location>
    <ligand>
        <name>FAD</name>
        <dbReference type="ChEBI" id="CHEBI:57692"/>
    </ligand>
</feature>
<dbReference type="PRINTS" id="PR00147">
    <property type="entry name" value="DNAPHOTLYASE"/>
</dbReference>
<feature type="binding site" evidence="4">
    <location>
        <begin position="222"/>
        <end position="226"/>
    </location>
    <ligand>
        <name>FAD</name>
        <dbReference type="ChEBI" id="CHEBI:57692"/>
    </ligand>
</feature>
<dbReference type="InterPro" id="IPR036155">
    <property type="entry name" value="Crypto/Photolyase_N_sf"/>
</dbReference>
<feature type="binding site" evidence="4">
    <location>
        <begin position="357"/>
        <end position="359"/>
    </location>
    <ligand>
        <name>FAD</name>
        <dbReference type="ChEBI" id="CHEBI:57692"/>
    </ligand>
</feature>
<dbReference type="GO" id="GO:0006139">
    <property type="term" value="P:nucleobase-containing compound metabolic process"/>
    <property type="evidence" value="ECO:0007669"/>
    <property type="project" value="UniProtKB-ARBA"/>
</dbReference>
<evidence type="ECO:0000256" key="1">
    <source>
        <dbReference type="ARBA" id="ARBA00022630"/>
    </source>
</evidence>
<reference evidence="8 9" key="1">
    <citation type="journal article" date="2016" name="Front. Microbiol.">
        <title>Comprehensive Phylogenetic Analysis of Bovine Non-aureus Staphylococci Species Based on Whole-Genome Sequencing.</title>
        <authorList>
            <person name="Naushad S."/>
            <person name="Barkema H.W."/>
            <person name="Luby C."/>
            <person name="Condas L.A."/>
            <person name="Nobrega D.B."/>
            <person name="Carson D.A."/>
            <person name="De Buck J."/>
        </authorList>
    </citation>
    <scope>NUCLEOTIDE SEQUENCE [LARGE SCALE GENOMIC DNA]</scope>
    <source>
        <strain evidence="8 9">SNUC 761</strain>
    </source>
</reference>
<dbReference type="SUPFAM" id="SSF52425">
    <property type="entry name" value="Cryptochrome/photolyase, N-terminal domain"/>
    <property type="match status" value="1"/>
</dbReference>
<dbReference type="InterPro" id="IPR014729">
    <property type="entry name" value="Rossmann-like_a/b/a_fold"/>
</dbReference>
<dbReference type="PROSITE" id="PS51645">
    <property type="entry name" value="PHR_CRY_ALPHA_BETA"/>
    <property type="match status" value="1"/>
</dbReference>
<name>A0A2T4KJ11_9STAP</name>
<sequence length="457" mass="54322">MNIGVILNRVFRVNNNPLFEYISQQQYNIDKCYLIIPQELFEEDGTELKERYYYGTLDKFLKELYKHDIEPFLIDYSQLGNFSKDKGLSEIVVAGDIMSYHQEAYDIRHLKKAFEKYDVSVTTLRANHYFKPSLTMNKQGEPYKVFTSFYKAHRAKLRQHAAYDYKLNDIAKIAIKSQQTLDKEFAQEGLSESQATKNWNEYLDNDIQNYDTNREYLPEVLTSQLSIVLAYGLIDINQIITQLLESYEEDESNIEKFIRELMFREFYYVLMTQYPNTAHEAFNEKYRQIKWFNDNENFQRWCEEQTGFPLVDAAMAELNNTGFMHNRMRMVVSQFLTKDLFIDWTWGEDYFRKKLIDFDSASNVHGWQWSASTGTDAVPYFRMFNPIRQSERFDKDALYIKKFIPLFDDISAKLIHDPLKNKTQLEEEGIKLGTDYPKPIVKHKNAREHVMETFKSI</sequence>
<evidence type="ECO:0000256" key="5">
    <source>
        <dbReference type="PIRSR" id="PIRSR602081-2"/>
    </source>
</evidence>
<feature type="binding site" evidence="4">
    <location>
        <position position="210"/>
    </location>
    <ligand>
        <name>FAD</name>
        <dbReference type="ChEBI" id="CHEBI:57692"/>
    </ligand>
</feature>
<keyword evidence="2 4" id="KW-0274">FAD</keyword>
<protein>
    <submittedName>
        <fullName evidence="8">Deoxyribodipyrimidine photo-lyase</fullName>
    </submittedName>
</protein>
<dbReference type="InterPro" id="IPR002081">
    <property type="entry name" value="Cryptochrome/DNA_photolyase_1"/>
</dbReference>
<feature type="site" description="Electron transfer via tryptophanyl radical" evidence="5">
    <location>
        <position position="367"/>
    </location>
</feature>
<proteinExistence type="inferred from homology"/>
<feature type="domain" description="Photolyase/cryptochrome alpha/beta" evidence="7">
    <location>
        <begin position="1"/>
        <end position="129"/>
    </location>
</feature>
<dbReference type="RefSeq" id="WP_107505812.1">
    <property type="nucleotide sequence ID" value="NZ_PYZL01000013.1"/>
</dbReference>
<dbReference type="Pfam" id="PF03441">
    <property type="entry name" value="FAD_binding_7"/>
    <property type="match status" value="1"/>
</dbReference>
<keyword evidence="1 4" id="KW-0285">Flavoprotein</keyword>
<evidence type="ECO:0000256" key="4">
    <source>
        <dbReference type="PIRSR" id="PIRSR602081-1"/>
    </source>
</evidence>
<dbReference type="InterPro" id="IPR018394">
    <property type="entry name" value="DNA_photolyase_1_CS_C"/>
</dbReference>
<dbReference type="GO" id="GO:0003677">
    <property type="term" value="F:DNA binding"/>
    <property type="evidence" value="ECO:0007669"/>
    <property type="project" value="TreeGrafter"/>
</dbReference>